<accession>A0ABX8BP17</accession>
<proteinExistence type="predicted"/>
<evidence type="ECO:0000313" key="2">
    <source>
        <dbReference type="Proteomes" id="UP000676079"/>
    </source>
</evidence>
<gene>
    <name evidence="1" type="ORF">KGD84_06585</name>
</gene>
<dbReference type="RefSeq" id="WP_220565246.1">
    <property type="nucleotide sequence ID" value="NZ_CP074133.1"/>
</dbReference>
<reference evidence="1 2" key="1">
    <citation type="submission" date="2021-05" db="EMBL/GenBank/DDBJ databases">
        <title>Direct Submission.</title>
        <authorList>
            <person name="Li K."/>
            <person name="Gao J."/>
        </authorList>
    </citation>
    <scope>NUCLEOTIDE SEQUENCE [LARGE SCALE GENOMIC DNA]</scope>
    <source>
        <strain evidence="1 2">Mg02</strain>
    </source>
</reference>
<dbReference type="Proteomes" id="UP000676079">
    <property type="component" value="Chromosome"/>
</dbReference>
<organism evidence="1 2">
    <name type="scientific">Nocardiopsis changdeensis</name>
    <dbReference type="NCBI Taxonomy" id="2831969"/>
    <lineage>
        <taxon>Bacteria</taxon>
        <taxon>Bacillati</taxon>
        <taxon>Actinomycetota</taxon>
        <taxon>Actinomycetes</taxon>
        <taxon>Streptosporangiales</taxon>
        <taxon>Nocardiopsidaceae</taxon>
        <taxon>Nocardiopsis</taxon>
    </lineage>
</organism>
<keyword evidence="2" id="KW-1185">Reference proteome</keyword>
<protein>
    <submittedName>
        <fullName evidence="1">Uncharacterized protein</fullName>
    </submittedName>
</protein>
<name>A0ABX8BP17_9ACTN</name>
<sequence length="219" mass="24192">MIIMALLRSARGVVASWEWLQETPDGRDLTLGVSTAVKAARVLGAKKLMEARRIEISWDQKGKGPIGLGSTISIPPGERLEADELAARIADSQPRAHPESRAYRIYMTGPGAWIDEQGNEKWEPRLVDFSVDVQIFGVTGVLGVIHDIWSWYDFSGDPHPLIHQNNAPRLAAAIKEIEDSIGVEVEPGEPTFYAEPERYGIKYYPPNEEGQGFNAAGLK</sequence>
<evidence type="ECO:0000313" key="1">
    <source>
        <dbReference type="EMBL" id="QUX23989.1"/>
    </source>
</evidence>
<dbReference type="EMBL" id="CP074133">
    <property type="protein sequence ID" value="QUX23989.1"/>
    <property type="molecule type" value="Genomic_DNA"/>
</dbReference>